<dbReference type="PANTHER" id="PTHR11640:SF31">
    <property type="entry name" value="IRREGULAR CHIASM C-ROUGHEST PROTEIN-RELATED"/>
    <property type="match status" value="1"/>
</dbReference>
<dbReference type="Pfam" id="PF08205">
    <property type="entry name" value="C2-set_2"/>
    <property type="match status" value="1"/>
</dbReference>
<evidence type="ECO:0000256" key="1">
    <source>
        <dbReference type="ARBA" id="ARBA00004479"/>
    </source>
</evidence>
<dbReference type="InterPro" id="IPR003599">
    <property type="entry name" value="Ig_sub"/>
</dbReference>
<dbReference type="PANTHER" id="PTHR11640">
    <property type="entry name" value="NEPHRIN"/>
    <property type="match status" value="1"/>
</dbReference>
<dbReference type="InterPro" id="IPR003006">
    <property type="entry name" value="Ig/MHC_CS"/>
</dbReference>
<accession>A0A6J8CFD5</accession>
<keyword evidence="4" id="KW-0325">Glycoprotein</keyword>
<dbReference type="GO" id="GO:0005886">
    <property type="term" value="C:plasma membrane"/>
    <property type="evidence" value="ECO:0007669"/>
    <property type="project" value="TreeGrafter"/>
</dbReference>
<keyword evidence="6" id="KW-0812">Transmembrane</keyword>
<feature type="domain" description="Ig-like" evidence="7">
    <location>
        <begin position="89"/>
        <end position="195"/>
    </location>
</feature>
<keyword evidence="3" id="KW-1015">Disulfide bond</keyword>
<proteinExistence type="predicted"/>
<dbReference type="InterPro" id="IPR007110">
    <property type="entry name" value="Ig-like_dom"/>
</dbReference>
<evidence type="ECO:0000256" key="3">
    <source>
        <dbReference type="ARBA" id="ARBA00023157"/>
    </source>
</evidence>
<dbReference type="InterPro" id="IPR013783">
    <property type="entry name" value="Ig-like_fold"/>
</dbReference>
<protein>
    <recommendedName>
        <fullName evidence="7">Ig-like domain-containing protein</fullName>
    </recommendedName>
</protein>
<dbReference type="SUPFAM" id="SSF48726">
    <property type="entry name" value="Immunoglobulin"/>
    <property type="match status" value="2"/>
</dbReference>
<evidence type="ECO:0000256" key="2">
    <source>
        <dbReference type="ARBA" id="ARBA00023136"/>
    </source>
</evidence>
<evidence type="ECO:0000259" key="7">
    <source>
        <dbReference type="PROSITE" id="PS50835"/>
    </source>
</evidence>
<keyword evidence="2 6" id="KW-0472">Membrane</keyword>
<dbReference type="PROSITE" id="PS50835">
    <property type="entry name" value="IG_LIKE"/>
    <property type="match status" value="2"/>
</dbReference>
<gene>
    <name evidence="8" type="ORF">MCOR_29915</name>
</gene>
<reference evidence="8 9" key="1">
    <citation type="submission" date="2020-06" db="EMBL/GenBank/DDBJ databases">
        <authorList>
            <person name="Li R."/>
            <person name="Bekaert M."/>
        </authorList>
    </citation>
    <scope>NUCLEOTIDE SEQUENCE [LARGE SCALE GENOMIC DNA]</scope>
    <source>
        <strain evidence="9">wild</strain>
    </source>
</reference>
<dbReference type="GO" id="GO:0098609">
    <property type="term" value="P:cell-cell adhesion"/>
    <property type="evidence" value="ECO:0007669"/>
    <property type="project" value="TreeGrafter"/>
</dbReference>
<dbReference type="EMBL" id="CACVKT020005448">
    <property type="protein sequence ID" value="CAC5395228.1"/>
    <property type="molecule type" value="Genomic_DNA"/>
</dbReference>
<evidence type="ECO:0000256" key="4">
    <source>
        <dbReference type="ARBA" id="ARBA00023180"/>
    </source>
</evidence>
<dbReference type="AlphaFoldDB" id="A0A6J8CFD5"/>
<sequence length="362" mass="41329">MTEDNSIIGKENKNLILACYTSGGIPIGKTIWYHGEKKLAMNEVYSKMAYYSLVPNRKHNDKIYTCLAEHDMLRTPLKQSIKLDILYPPRVQCVWRKEPVSVGHYVNLSCSYYSNPLDAEILWTKSCQNIDSSHSIVTKLAVENDRNWTEIEVMIKDAHGVTAIMIENVTKTDAGAYTCNVTNTEGSASETIYLVVQGFSMREHILCGVIVVLVVLVFILISLVGHAYIRIRCKQTNYQVPQTDVVRQISFEIEMRDITSTEDDANEELRNQQLSTNHLNAFVDDRQSDWSTTNSRSSSLHSNISQNMNEDDYLHPYHSFVQSRMDVHEYAIVNKKANAEYEEIANVHVSKDQIGDYENTKL</sequence>
<comment type="subcellular location">
    <subcellularLocation>
        <location evidence="1">Membrane</location>
        <topology evidence="1">Single-pass type I membrane protein</topology>
    </subcellularLocation>
</comment>
<dbReference type="Gene3D" id="2.60.40.10">
    <property type="entry name" value="Immunoglobulins"/>
    <property type="match status" value="2"/>
</dbReference>
<evidence type="ECO:0000313" key="9">
    <source>
        <dbReference type="Proteomes" id="UP000507470"/>
    </source>
</evidence>
<dbReference type="SMART" id="SM00409">
    <property type="entry name" value="IG"/>
    <property type="match status" value="2"/>
</dbReference>
<name>A0A6J8CFD5_MYTCO</name>
<dbReference type="Proteomes" id="UP000507470">
    <property type="component" value="Unassembled WGS sequence"/>
</dbReference>
<feature type="transmembrane region" description="Helical" evidence="6">
    <location>
        <begin position="205"/>
        <end position="229"/>
    </location>
</feature>
<keyword evidence="9" id="KW-1185">Reference proteome</keyword>
<evidence type="ECO:0000313" key="8">
    <source>
        <dbReference type="EMBL" id="CAC5395228.1"/>
    </source>
</evidence>
<dbReference type="OrthoDB" id="5969272at2759"/>
<dbReference type="InterPro" id="IPR036179">
    <property type="entry name" value="Ig-like_dom_sf"/>
</dbReference>
<dbReference type="PROSITE" id="PS00290">
    <property type="entry name" value="IG_MHC"/>
    <property type="match status" value="1"/>
</dbReference>
<dbReference type="InterPro" id="IPR013162">
    <property type="entry name" value="CD80_C2-set"/>
</dbReference>
<keyword evidence="6" id="KW-1133">Transmembrane helix</keyword>
<evidence type="ECO:0000256" key="6">
    <source>
        <dbReference type="SAM" id="Phobius"/>
    </source>
</evidence>
<keyword evidence="5" id="KW-0393">Immunoglobulin domain</keyword>
<organism evidence="8 9">
    <name type="scientific">Mytilus coruscus</name>
    <name type="common">Sea mussel</name>
    <dbReference type="NCBI Taxonomy" id="42192"/>
    <lineage>
        <taxon>Eukaryota</taxon>
        <taxon>Metazoa</taxon>
        <taxon>Spiralia</taxon>
        <taxon>Lophotrochozoa</taxon>
        <taxon>Mollusca</taxon>
        <taxon>Bivalvia</taxon>
        <taxon>Autobranchia</taxon>
        <taxon>Pteriomorphia</taxon>
        <taxon>Mytilida</taxon>
        <taxon>Mytiloidea</taxon>
        <taxon>Mytilidae</taxon>
        <taxon>Mytilinae</taxon>
        <taxon>Mytilus</taxon>
    </lineage>
</organism>
<dbReference type="GO" id="GO:0050839">
    <property type="term" value="F:cell adhesion molecule binding"/>
    <property type="evidence" value="ECO:0007669"/>
    <property type="project" value="TreeGrafter"/>
</dbReference>
<evidence type="ECO:0000256" key="5">
    <source>
        <dbReference type="ARBA" id="ARBA00023319"/>
    </source>
</evidence>
<dbReference type="InterPro" id="IPR051275">
    <property type="entry name" value="Cell_adhesion_signaling"/>
</dbReference>
<feature type="domain" description="Ig-like" evidence="7">
    <location>
        <begin position="1"/>
        <end position="82"/>
    </location>
</feature>
<dbReference type="Pfam" id="PF13927">
    <property type="entry name" value="Ig_3"/>
    <property type="match status" value="1"/>
</dbReference>
<dbReference type="GO" id="GO:0005911">
    <property type="term" value="C:cell-cell junction"/>
    <property type="evidence" value="ECO:0007669"/>
    <property type="project" value="TreeGrafter"/>
</dbReference>